<accession>A0AAE0KW29</accession>
<gene>
    <name evidence="2" type="ORF">CYMTET_28309</name>
</gene>
<evidence type="ECO:0000313" key="3">
    <source>
        <dbReference type="Proteomes" id="UP001190700"/>
    </source>
</evidence>
<comment type="caution">
    <text evidence="2">The sequence shown here is derived from an EMBL/GenBank/DDBJ whole genome shotgun (WGS) entry which is preliminary data.</text>
</comment>
<dbReference type="AlphaFoldDB" id="A0AAE0KW29"/>
<feature type="compositionally biased region" description="Low complexity" evidence="1">
    <location>
        <begin position="41"/>
        <end position="55"/>
    </location>
</feature>
<protein>
    <submittedName>
        <fullName evidence="2">Uncharacterized protein</fullName>
    </submittedName>
</protein>
<proteinExistence type="predicted"/>
<keyword evidence="3" id="KW-1185">Reference proteome</keyword>
<evidence type="ECO:0000313" key="2">
    <source>
        <dbReference type="EMBL" id="KAK3262862.1"/>
    </source>
</evidence>
<feature type="compositionally biased region" description="Gly residues" evidence="1">
    <location>
        <begin position="242"/>
        <end position="252"/>
    </location>
</feature>
<feature type="region of interest" description="Disordered" evidence="1">
    <location>
        <begin position="321"/>
        <end position="381"/>
    </location>
</feature>
<reference evidence="2 3" key="1">
    <citation type="journal article" date="2015" name="Genome Biol. Evol.">
        <title>Comparative Genomics of a Bacterivorous Green Alga Reveals Evolutionary Causalities and Consequences of Phago-Mixotrophic Mode of Nutrition.</title>
        <authorList>
            <person name="Burns J.A."/>
            <person name="Paasch A."/>
            <person name="Narechania A."/>
            <person name="Kim E."/>
        </authorList>
    </citation>
    <scope>NUCLEOTIDE SEQUENCE [LARGE SCALE GENOMIC DNA]</scope>
    <source>
        <strain evidence="2 3">PLY_AMNH</strain>
    </source>
</reference>
<organism evidence="2 3">
    <name type="scientific">Cymbomonas tetramitiformis</name>
    <dbReference type="NCBI Taxonomy" id="36881"/>
    <lineage>
        <taxon>Eukaryota</taxon>
        <taxon>Viridiplantae</taxon>
        <taxon>Chlorophyta</taxon>
        <taxon>Pyramimonadophyceae</taxon>
        <taxon>Pyramimonadales</taxon>
        <taxon>Pyramimonadaceae</taxon>
        <taxon>Cymbomonas</taxon>
    </lineage>
</organism>
<evidence type="ECO:0000256" key="1">
    <source>
        <dbReference type="SAM" id="MobiDB-lite"/>
    </source>
</evidence>
<feature type="region of interest" description="Disordered" evidence="1">
    <location>
        <begin position="41"/>
        <end position="61"/>
    </location>
</feature>
<feature type="compositionally biased region" description="Basic and acidic residues" evidence="1">
    <location>
        <begin position="336"/>
        <end position="356"/>
    </location>
</feature>
<sequence length="381" mass="39718">MADVHARPPKLRSVSTCPPPAAMCAGVRASLPACNTCAPARQSSANASRSSRAASMGVRPPRQCGGAAAEVARPGCQVKVIAKGVWPPGMSGSRFSVAAAEERHQQSRSHGRVVAVAVRQQRQGSSWGSSAGWQGGSGGGVAARGAKVAVAVKQQMRCGSRGGMAAGAVRPQRQRAPKFGGSQGGAVALAAASSEEEISPEDGCALVEPLKTWRLRSPLVLKVKGVEGGDGGQGEWRREGGKGCGGGRGGGVEMASRLLPRRGGVLEFPATGRVKGTNRRHNRARGGQGGGRKEAAQGWEESVASKRLPWLGDVEGRRWAGEQIRQPWLKGSGAEEGSRRWEEEANKRSGRRKDNLAVRGGGAASMRLPWLQGRRAGEGSR</sequence>
<dbReference type="Proteomes" id="UP001190700">
    <property type="component" value="Unassembled WGS sequence"/>
</dbReference>
<dbReference type="EMBL" id="LGRX02015907">
    <property type="protein sequence ID" value="KAK3262862.1"/>
    <property type="molecule type" value="Genomic_DNA"/>
</dbReference>
<name>A0AAE0KW29_9CHLO</name>
<feature type="region of interest" description="Disordered" evidence="1">
    <location>
        <begin position="228"/>
        <end position="302"/>
    </location>
</feature>